<proteinExistence type="predicted"/>
<dbReference type="Proteomes" id="UP001055811">
    <property type="component" value="Linkage Group LG07"/>
</dbReference>
<gene>
    <name evidence="1" type="ORF">L2E82_40834</name>
</gene>
<evidence type="ECO:0000313" key="2">
    <source>
        <dbReference type="Proteomes" id="UP001055811"/>
    </source>
</evidence>
<name>A0ACB9AMR4_CICIN</name>
<organism evidence="1 2">
    <name type="scientific">Cichorium intybus</name>
    <name type="common">Chicory</name>
    <dbReference type="NCBI Taxonomy" id="13427"/>
    <lineage>
        <taxon>Eukaryota</taxon>
        <taxon>Viridiplantae</taxon>
        <taxon>Streptophyta</taxon>
        <taxon>Embryophyta</taxon>
        <taxon>Tracheophyta</taxon>
        <taxon>Spermatophyta</taxon>
        <taxon>Magnoliopsida</taxon>
        <taxon>eudicotyledons</taxon>
        <taxon>Gunneridae</taxon>
        <taxon>Pentapetalae</taxon>
        <taxon>asterids</taxon>
        <taxon>campanulids</taxon>
        <taxon>Asterales</taxon>
        <taxon>Asteraceae</taxon>
        <taxon>Cichorioideae</taxon>
        <taxon>Cichorieae</taxon>
        <taxon>Cichoriinae</taxon>
        <taxon>Cichorium</taxon>
    </lineage>
</organism>
<comment type="caution">
    <text evidence="1">The sequence shown here is derived from an EMBL/GenBank/DDBJ whole genome shotgun (WGS) entry which is preliminary data.</text>
</comment>
<reference evidence="2" key="1">
    <citation type="journal article" date="2022" name="Mol. Ecol. Resour.">
        <title>The genomes of chicory, endive, great burdock and yacon provide insights into Asteraceae palaeo-polyploidization history and plant inulin production.</title>
        <authorList>
            <person name="Fan W."/>
            <person name="Wang S."/>
            <person name="Wang H."/>
            <person name="Wang A."/>
            <person name="Jiang F."/>
            <person name="Liu H."/>
            <person name="Zhao H."/>
            <person name="Xu D."/>
            <person name="Zhang Y."/>
        </authorList>
    </citation>
    <scope>NUCLEOTIDE SEQUENCE [LARGE SCALE GENOMIC DNA]</scope>
    <source>
        <strain evidence="2">cv. Punajuju</strain>
    </source>
</reference>
<keyword evidence="2" id="KW-1185">Reference proteome</keyword>
<evidence type="ECO:0000313" key="1">
    <source>
        <dbReference type="EMBL" id="KAI3711031.1"/>
    </source>
</evidence>
<dbReference type="EMBL" id="CM042015">
    <property type="protein sequence ID" value="KAI3711031.1"/>
    <property type="molecule type" value="Genomic_DNA"/>
</dbReference>
<protein>
    <submittedName>
        <fullName evidence="1">Uncharacterized protein</fullName>
    </submittedName>
</protein>
<sequence>MVLHLSFISNTQGKGSGYSHQTRVKEPTYFSTHAYIEHTKRNSLFLPTRTLNYPRHRAPLRNPSLYLPLLSETPRRHHRSPTTH</sequence>
<reference evidence="1 2" key="2">
    <citation type="journal article" date="2022" name="Mol. Ecol. Resour.">
        <title>The genomes of chicory, endive, great burdock and yacon provide insights into Asteraceae paleo-polyploidization history and plant inulin production.</title>
        <authorList>
            <person name="Fan W."/>
            <person name="Wang S."/>
            <person name="Wang H."/>
            <person name="Wang A."/>
            <person name="Jiang F."/>
            <person name="Liu H."/>
            <person name="Zhao H."/>
            <person name="Xu D."/>
            <person name="Zhang Y."/>
        </authorList>
    </citation>
    <scope>NUCLEOTIDE SEQUENCE [LARGE SCALE GENOMIC DNA]</scope>
    <source>
        <strain evidence="2">cv. Punajuju</strain>
        <tissue evidence="1">Leaves</tissue>
    </source>
</reference>
<accession>A0ACB9AMR4</accession>